<accession>A0A1U7H1F0</accession>
<evidence type="ECO:0000256" key="1">
    <source>
        <dbReference type="ARBA" id="ARBA00004370"/>
    </source>
</evidence>
<comment type="subcellular location">
    <subcellularLocation>
        <location evidence="1">Membrane</location>
    </subcellularLocation>
</comment>
<dbReference type="GO" id="GO:0016020">
    <property type="term" value="C:membrane"/>
    <property type="evidence" value="ECO:0007669"/>
    <property type="project" value="UniProtKB-SubCell"/>
</dbReference>
<organism evidence="8 9">
    <name type="scientific">Fischerella major NIES-592</name>
    <dbReference type="NCBI Taxonomy" id="210994"/>
    <lineage>
        <taxon>Bacteria</taxon>
        <taxon>Bacillati</taxon>
        <taxon>Cyanobacteriota</taxon>
        <taxon>Cyanophyceae</taxon>
        <taxon>Nostocales</taxon>
        <taxon>Hapalosiphonaceae</taxon>
        <taxon>Fischerella</taxon>
    </lineage>
</organism>
<dbReference type="InterPro" id="IPR045063">
    <property type="entry name" value="Dynamin_N"/>
</dbReference>
<feature type="domain" description="Dynamin N-terminal" evidence="7">
    <location>
        <begin position="51"/>
        <end position="210"/>
    </location>
</feature>
<dbReference type="Proteomes" id="UP000186391">
    <property type="component" value="Unassembled WGS sequence"/>
</dbReference>
<dbReference type="GO" id="GO:0005525">
    <property type="term" value="F:GTP binding"/>
    <property type="evidence" value="ECO:0007669"/>
    <property type="project" value="UniProtKB-KW"/>
</dbReference>
<reference evidence="8 9" key="1">
    <citation type="submission" date="2016-11" db="EMBL/GenBank/DDBJ databases">
        <title>Draft Genome Sequences of Nine Cyanobacterial Strains from Diverse Habitats.</title>
        <authorList>
            <person name="Zhu T."/>
            <person name="Hou S."/>
            <person name="Lu X."/>
            <person name="Hess W.R."/>
        </authorList>
    </citation>
    <scope>NUCLEOTIDE SEQUENCE [LARGE SCALE GENOMIC DNA]</scope>
    <source>
        <strain evidence="8 9">NIES-592</strain>
    </source>
</reference>
<keyword evidence="6" id="KW-0175">Coiled coil</keyword>
<dbReference type="InterPro" id="IPR027417">
    <property type="entry name" value="P-loop_NTPase"/>
</dbReference>
<evidence type="ECO:0000256" key="4">
    <source>
        <dbReference type="ARBA" id="ARBA00023134"/>
    </source>
</evidence>
<dbReference type="OrthoDB" id="3650305at2"/>
<dbReference type="SUPFAM" id="SSF52540">
    <property type="entry name" value="P-loop containing nucleoside triphosphate hydrolases"/>
    <property type="match status" value="1"/>
</dbReference>
<evidence type="ECO:0000256" key="3">
    <source>
        <dbReference type="ARBA" id="ARBA00022801"/>
    </source>
</evidence>
<dbReference type="PANTHER" id="PTHR10465">
    <property type="entry name" value="TRANSMEMBRANE GTPASE FZO1"/>
    <property type="match status" value="1"/>
</dbReference>
<dbReference type="InterPro" id="IPR027094">
    <property type="entry name" value="Mitofusin_fam"/>
</dbReference>
<protein>
    <submittedName>
        <fullName evidence="8">Dynamin family protein</fullName>
    </submittedName>
</protein>
<dbReference type="GO" id="GO:0003924">
    <property type="term" value="F:GTPase activity"/>
    <property type="evidence" value="ECO:0007669"/>
    <property type="project" value="InterPro"/>
</dbReference>
<keyword evidence="4" id="KW-0342">GTP-binding</keyword>
<keyword evidence="5" id="KW-0472">Membrane</keyword>
<evidence type="ECO:0000313" key="8">
    <source>
        <dbReference type="EMBL" id="OKH14786.1"/>
    </source>
</evidence>
<keyword evidence="9" id="KW-1185">Reference proteome</keyword>
<dbReference type="EMBL" id="MRCA01000003">
    <property type="protein sequence ID" value="OKH14786.1"/>
    <property type="molecule type" value="Genomic_DNA"/>
</dbReference>
<dbReference type="PANTHER" id="PTHR10465:SF0">
    <property type="entry name" value="SARCALUMENIN"/>
    <property type="match status" value="1"/>
</dbReference>
<feature type="coiled-coil region" evidence="6">
    <location>
        <begin position="337"/>
        <end position="400"/>
    </location>
</feature>
<keyword evidence="2" id="KW-0547">Nucleotide-binding</keyword>
<dbReference type="AlphaFoldDB" id="A0A1U7H1F0"/>
<gene>
    <name evidence="8" type="ORF">NIES592_07865</name>
</gene>
<name>A0A1U7H1F0_9CYAN</name>
<dbReference type="RefSeq" id="WP_073555386.1">
    <property type="nucleotide sequence ID" value="NZ_MRCA01000003.1"/>
</dbReference>
<evidence type="ECO:0000313" key="9">
    <source>
        <dbReference type="Proteomes" id="UP000186391"/>
    </source>
</evidence>
<evidence type="ECO:0000256" key="2">
    <source>
        <dbReference type="ARBA" id="ARBA00022741"/>
    </source>
</evidence>
<evidence type="ECO:0000259" key="7">
    <source>
        <dbReference type="Pfam" id="PF00350"/>
    </source>
</evidence>
<keyword evidence="3" id="KW-0378">Hydrolase</keyword>
<proteinExistence type="predicted"/>
<dbReference type="CDD" id="cd09912">
    <property type="entry name" value="DLP_2"/>
    <property type="match status" value="1"/>
</dbReference>
<dbReference type="Gene3D" id="3.40.50.300">
    <property type="entry name" value="P-loop containing nucleotide triphosphate hydrolases"/>
    <property type="match status" value="1"/>
</dbReference>
<evidence type="ECO:0000256" key="5">
    <source>
        <dbReference type="ARBA" id="ARBA00023136"/>
    </source>
</evidence>
<evidence type="ECO:0000256" key="6">
    <source>
        <dbReference type="SAM" id="Coils"/>
    </source>
</evidence>
<comment type="caution">
    <text evidence="8">The sequence shown here is derived from an EMBL/GenBank/DDBJ whole genome shotgun (WGS) entry which is preliminary data.</text>
</comment>
<dbReference type="Pfam" id="PF00350">
    <property type="entry name" value="Dynamin_N"/>
    <property type="match status" value="1"/>
</dbReference>
<sequence>MSFAADYKQLVLTLVAYLNQLRNFSEKFHLEKLIQQTDNAIKRMETDSFSIAVVGEFKRGKSTFINAILGDEILPADVLPTTATLNRVTYGSEPFVKIIFKDDEERDIAIHKLVSFVTKLTPECEAVAATVKEAVIYYPVNYCRQNVEIIDTPGLSDDENMTVVTLSVLEKVETAIMVTSVLAPFGESEGNFLTQKLLTTDLSQIIFVVTGIDHYKRHQDIEKVLKTVKQRIKGFVQDWVEENFAQNSPAYKLYLNKVGSIKIFGLSAYQALSAKIAKNDVLLAQSRFQEFEFALQKIVSQERGKILLQVVVNQVISISTEIRDYLNNTKNKSSYSYQEVENKYAKINNLITKLKNVKNQKNLQIYAAIDNIKKQINPLINQLENRLKQAAEQIIESTETNSSHDINALLQQFATQVDNAVQKVSQSIAKEIQAVIHRELSTALQQVSTLVEIASEVIRTVETHLNQFDENIIVIKTNLGAVSNSLNQALHEFSQEQLGNLSNLFPSSSEIFLLKDEANGLYTIVGGVAGSLFGPVGMAVGAAVGAGLGNSQKVKNFKKNYTSKVILEIEKQLRSHNSNQIVDDYVYATSRRIDKLKNHIDQELTFWIEDTQNTLAKLQGKQQAVVESEQRKINAMLTETQNILNHAWVLSEELYQTMQQEDKLGTKICPNCNYENAANCKFCIKCGTRLSDR</sequence>